<gene>
    <name evidence="1" type="ORF">A9C11_33225</name>
</gene>
<keyword evidence="1" id="KW-0614">Plasmid</keyword>
<evidence type="ECO:0000313" key="1">
    <source>
        <dbReference type="EMBL" id="ANI18917.1"/>
    </source>
</evidence>
<evidence type="ECO:0000313" key="2">
    <source>
        <dbReference type="Proteomes" id="UP000077748"/>
    </source>
</evidence>
<name>A0A1A9KMT6_9PSED</name>
<dbReference type="RefSeq" id="WP_010792746.1">
    <property type="nucleotide sequence ID" value="NZ_CP015879.1"/>
</dbReference>
<organism evidence="1 2">
    <name type="scientific">Pseudomonas citronellolis</name>
    <dbReference type="NCBI Taxonomy" id="53408"/>
    <lineage>
        <taxon>Bacteria</taxon>
        <taxon>Pseudomonadati</taxon>
        <taxon>Pseudomonadota</taxon>
        <taxon>Gammaproteobacteria</taxon>
        <taxon>Pseudomonadales</taxon>
        <taxon>Pseudomonadaceae</taxon>
        <taxon>Pseudomonas</taxon>
    </lineage>
</organism>
<proteinExistence type="predicted"/>
<reference evidence="1 2" key="1">
    <citation type="submission" date="2016-05" db="EMBL/GenBank/DDBJ databases">
        <title>Genome Sequence of Pseudomonas citronellolis Strain SJTE-3, an Estrogens and Persistent Organic Pollutants degradation strain.</title>
        <authorList>
            <person name="Liang R."/>
        </authorList>
    </citation>
    <scope>NUCLEOTIDE SEQUENCE [LARGE SCALE GENOMIC DNA]</scope>
    <source>
        <strain evidence="1 2">SJTE-3</strain>
        <plasmid evidence="2">Plasmid prbl16</plasmid>
    </source>
</reference>
<dbReference type="Proteomes" id="UP000077748">
    <property type="component" value="Plasmid pRBL16"/>
</dbReference>
<dbReference type="GeneID" id="93444976"/>
<accession>A0A1A9KMT6</accession>
<dbReference type="EMBL" id="CP015879">
    <property type="protein sequence ID" value="ANI18917.1"/>
    <property type="molecule type" value="Genomic_DNA"/>
</dbReference>
<geneLocation type="plasmid" evidence="2">
    <name>prbl16</name>
</geneLocation>
<sequence length="79" mass="8700">MIPLYPALDLPALDVARLRRGLAVQTRIFFADSIPGNKAKVIRFWDTPKGVFVRCNYGKNQGGQSLLKTMPANVLALAD</sequence>
<protein>
    <submittedName>
        <fullName evidence="1">Uncharacterized protein</fullName>
    </submittedName>
</protein>
<dbReference type="AlphaFoldDB" id="A0A1A9KMT6"/>